<feature type="region of interest" description="Disordered" evidence="1">
    <location>
        <begin position="168"/>
        <end position="214"/>
    </location>
</feature>
<dbReference type="OrthoDB" id="10676617at2759"/>
<name>A0A165H1X5_9BASI</name>
<feature type="compositionally biased region" description="Polar residues" evidence="1">
    <location>
        <begin position="261"/>
        <end position="288"/>
    </location>
</feature>
<dbReference type="Proteomes" id="UP000076842">
    <property type="component" value="Unassembled WGS sequence"/>
</dbReference>
<keyword evidence="3" id="KW-1185">Reference proteome</keyword>
<evidence type="ECO:0000256" key="1">
    <source>
        <dbReference type="SAM" id="MobiDB-lite"/>
    </source>
</evidence>
<evidence type="ECO:0000313" key="3">
    <source>
        <dbReference type="Proteomes" id="UP000076842"/>
    </source>
</evidence>
<accession>A0A165H1X5</accession>
<organism evidence="2 3">
    <name type="scientific">Calocera cornea HHB12733</name>
    <dbReference type="NCBI Taxonomy" id="1353952"/>
    <lineage>
        <taxon>Eukaryota</taxon>
        <taxon>Fungi</taxon>
        <taxon>Dikarya</taxon>
        <taxon>Basidiomycota</taxon>
        <taxon>Agaricomycotina</taxon>
        <taxon>Dacrymycetes</taxon>
        <taxon>Dacrymycetales</taxon>
        <taxon>Dacrymycetaceae</taxon>
        <taxon>Calocera</taxon>
    </lineage>
</organism>
<feature type="compositionally biased region" description="Low complexity" evidence="1">
    <location>
        <begin position="43"/>
        <end position="56"/>
    </location>
</feature>
<feature type="compositionally biased region" description="Polar residues" evidence="1">
    <location>
        <begin position="349"/>
        <end position="359"/>
    </location>
</feature>
<evidence type="ECO:0000313" key="2">
    <source>
        <dbReference type="EMBL" id="KZT58766.1"/>
    </source>
</evidence>
<feature type="compositionally biased region" description="Polar residues" evidence="1">
    <location>
        <begin position="30"/>
        <end position="42"/>
    </location>
</feature>
<reference evidence="2 3" key="1">
    <citation type="journal article" date="2016" name="Mol. Biol. Evol.">
        <title>Comparative Genomics of Early-Diverging Mushroom-Forming Fungi Provides Insights into the Origins of Lignocellulose Decay Capabilities.</title>
        <authorList>
            <person name="Nagy L.G."/>
            <person name="Riley R."/>
            <person name="Tritt A."/>
            <person name="Adam C."/>
            <person name="Daum C."/>
            <person name="Floudas D."/>
            <person name="Sun H."/>
            <person name="Yadav J.S."/>
            <person name="Pangilinan J."/>
            <person name="Larsson K.H."/>
            <person name="Matsuura K."/>
            <person name="Barry K."/>
            <person name="Labutti K."/>
            <person name="Kuo R."/>
            <person name="Ohm R.A."/>
            <person name="Bhattacharya S.S."/>
            <person name="Shirouzu T."/>
            <person name="Yoshinaga Y."/>
            <person name="Martin F.M."/>
            <person name="Grigoriev I.V."/>
            <person name="Hibbett D.S."/>
        </authorList>
    </citation>
    <scope>NUCLEOTIDE SEQUENCE [LARGE SCALE GENOMIC DNA]</scope>
    <source>
        <strain evidence="2 3">HHB12733</strain>
    </source>
</reference>
<dbReference type="AlphaFoldDB" id="A0A165H1X5"/>
<feature type="region of interest" description="Disordered" evidence="1">
    <location>
        <begin position="251"/>
        <end position="288"/>
    </location>
</feature>
<protein>
    <submittedName>
        <fullName evidence="2">Uncharacterized protein</fullName>
    </submittedName>
</protein>
<feature type="compositionally biased region" description="Basic and acidic residues" evidence="1">
    <location>
        <begin position="390"/>
        <end position="414"/>
    </location>
</feature>
<dbReference type="InParanoid" id="A0A165H1X5"/>
<feature type="compositionally biased region" description="Acidic residues" evidence="1">
    <location>
        <begin position="422"/>
        <end position="431"/>
    </location>
</feature>
<feature type="region of interest" description="Disordered" evidence="1">
    <location>
        <begin position="337"/>
        <end position="431"/>
    </location>
</feature>
<feature type="compositionally biased region" description="Basic residues" evidence="1">
    <location>
        <begin position="836"/>
        <end position="855"/>
    </location>
</feature>
<feature type="region of interest" description="Disordered" evidence="1">
    <location>
        <begin position="833"/>
        <end position="931"/>
    </location>
</feature>
<feature type="compositionally biased region" description="Basic and acidic residues" evidence="1">
    <location>
        <begin position="868"/>
        <end position="877"/>
    </location>
</feature>
<feature type="region of interest" description="Disordered" evidence="1">
    <location>
        <begin position="1"/>
        <end position="69"/>
    </location>
</feature>
<gene>
    <name evidence="2" type="ORF">CALCODRAFT_482053</name>
</gene>
<sequence>MPSAQRQHRVATLQPPPAPRRSKTHAVDHSSVSLAWSTQNHASSSSSPDPSHSPLSGIQRRGGLFTVDEAEESALDQYLAGHLPVDQLSASHLPTPKTPFSQSAEFGRSFPFASQSAENVFEYFSPSLGPFAMDEPSPFHIPPPNTSLFEDVTCPPLPGLGIRVPAPCPITETHSPSSDPDAPTYYGSDVTRLRDDTTYPAGENSSDSAGARSSRDIVSAKADAIGLPALDGLPRELMDMTMNMNMNFGSSMITGEDEGHTSLTVHPSLSNPNLEVAGSKSSSPIRSPCTATQALQELGSAPLAASTPLNHFERSRAPPPSLGSRNELVDGRRHAASYTPEENPDDQLQAISISSTPSNSDDHRFHPTPASPSPSPRVPQSVSHAGYNHGQDHDHDLELDHDPHVVADNRHPPDDEPVTLSSEEDDDADDLAVDPEDYQSRLSNWSLTTVEEWKDKLMTVVLGALPTSLELETIQKERMRKKHALSRTKLTNRQASALDRGKHMFQELTRIFLDMLDVPSSVGAQRLGRWSPYLSSESPWNMWQRKWAAEHEEDDFDEEQCRQAYHVFVQDNADYRDILGTWERTHPRADGQKLTESQRLRRWSHFTRELQDRATTWEQTHGFSSVILACTLVPEDKFDHFTFFHETPQMMDFSIQRLGQTSYNARLLAFHWLGDRQARRLTSHPESGGIPLSTGPRRRVPLPTVAKMRKIYADAAIELEKQCAQLNPIANIQVSARARWRDWDSFLIDAGCTMRNWPNTLPWPWDLTENRGSATQALLTPLYYAATGFNNQPKLVVTLWDDEDDPMLVVRADGTAFRLSEYEARKAAALRPLSKAAKRLKKDRLRTRRRGRKRASYNSSSSSGSDEEDHHDHDHDHVARKRPRTSGESDAPPTAAPDVVAPPPTTTTVQPAPEVNARTSGTAAPPHNPQTQRIPVSLLVLPPPPASLPGKDPANHGHALRQEHGIAFMVRRKRGRLPQSHRTSLNLPKDRCSWVVKMVLIMLMPMVEGKESRAVVVIGCVMQSGRTEELLGTLPRTSHASGVTAVHMPMALTVSTVPHILKMLHIGHK</sequence>
<proteinExistence type="predicted"/>
<dbReference type="EMBL" id="KV423947">
    <property type="protein sequence ID" value="KZT58766.1"/>
    <property type="molecule type" value="Genomic_DNA"/>
</dbReference>